<gene>
    <name evidence="2" type="ORF">LSTR_LSTR011726</name>
</gene>
<keyword evidence="3" id="KW-1185">Reference proteome</keyword>
<feature type="region of interest" description="Disordered" evidence="1">
    <location>
        <begin position="293"/>
        <end position="348"/>
    </location>
</feature>
<feature type="region of interest" description="Disordered" evidence="1">
    <location>
        <begin position="2055"/>
        <end position="2352"/>
    </location>
</feature>
<feature type="region of interest" description="Disordered" evidence="1">
    <location>
        <begin position="1"/>
        <end position="54"/>
    </location>
</feature>
<feature type="compositionally biased region" description="Polar residues" evidence="1">
    <location>
        <begin position="2166"/>
        <end position="2177"/>
    </location>
</feature>
<feature type="region of interest" description="Disordered" evidence="1">
    <location>
        <begin position="659"/>
        <end position="691"/>
    </location>
</feature>
<dbReference type="Proteomes" id="UP000291343">
    <property type="component" value="Unassembled WGS sequence"/>
</dbReference>
<feature type="compositionally biased region" description="Polar residues" evidence="1">
    <location>
        <begin position="2302"/>
        <end position="2314"/>
    </location>
</feature>
<feature type="compositionally biased region" description="Basic residues" evidence="1">
    <location>
        <begin position="2325"/>
        <end position="2340"/>
    </location>
</feature>
<feature type="compositionally biased region" description="Low complexity" evidence="1">
    <location>
        <begin position="230"/>
        <end position="250"/>
    </location>
</feature>
<feature type="compositionally biased region" description="Basic and acidic residues" evidence="1">
    <location>
        <begin position="296"/>
        <end position="330"/>
    </location>
</feature>
<name>A0A482WLV4_LAOST</name>
<feature type="region of interest" description="Disordered" evidence="1">
    <location>
        <begin position="509"/>
        <end position="531"/>
    </location>
</feature>
<feature type="compositionally biased region" description="Basic and acidic residues" evidence="1">
    <location>
        <begin position="153"/>
        <end position="167"/>
    </location>
</feature>
<reference evidence="2 3" key="1">
    <citation type="journal article" date="2017" name="Gigascience">
        <title>Genome sequence of the small brown planthopper, Laodelphax striatellus.</title>
        <authorList>
            <person name="Zhu J."/>
            <person name="Jiang F."/>
            <person name="Wang X."/>
            <person name="Yang P."/>
            <person name="Bao Y."/>
            <person name="Zhao W."/>
            <person name="Wang W."/>
            <person name="Lu H."/>
            <person name="Wang Q."/>
            <person name="Cui N."/>
            <person name="Li J."/>
            <person name="Chen X."/>
            <person name="Luo L."/>
            <person name="Yu J."/>
            <person name="Kang L."/>
            <person name="Cui F."/>
        </authorList>
    </citation>
    <scope>NUCLEOTIDE SEQUENCE [LARGE SCALE GENOMIC DNA]</scope>
    <source>
        <strain evidence="2">Lst14</strain>
    </source>
</reference>
<protein>
    <submittedName>
        <fullName evidence="2">Uncharacterized protein</fullName>
    </submittedName>
</protein>
<evidence type="ECO:0000313" key="2">
    <source>
        <dbReference type="EMBL" id="RZF34484.1"/>
    </source>
</evidence>
<feature type="compositionally biased region" description="Basic and acidic residues" evidence="1">
    <location>
        <begin position="1926"/>
        <end position="1936"/>
    </location>
</feature>
<feature type="compositionally biased region" description="Basic residues" evidence="1">
    <location>
        <begin position="2187"/>
        <end position="2197"/>
    </location>
</feature>
<proteinExistence type="predicted"/>
<feature type="compositionally biased region" description="Low complexity" evidence="1">
    <location>
        <begin position="187"/>
        <end position="206"/>
    </location>
</feature>
<evidence type="ECO:0000313" key="3">
    <source>
        <dbReference type="Proteomes" id="UP000291343"/>
    </source>
</evidence>
<feature type="region of interest" description="Disordered" evidence="1">
    <location>
        <begin position="1569"/>
        <end position="1636"/>
    </location>
</feature>
<feature type="compositionally biased region" description="Low complexity" evidence="1">
    <location>
        <begin position="1855"/>
        <end position="1864"/>
    </location>
</feature>
<accession>A0A482WLV4</accession>
<organism evidence="2 3">
    <name type="scientific">Laodelphax striatellus</name>
    <name type="common">Small brown planthopper</name>
    <name type="synonym">Delphax striatella</name>
    <dbReference type="NCBI Taxonomy" id="195883"/>
    <lineage>
        <taxon>Eukaryota</taxon>
        <taxon>Metazoa</taxon>
        <taxon>Ecdysozoa</taxon>
        <taxon>Arthropoda</taxon>
        <taxon>Hexapoda</taxon>
        <taxon>Insecta</taxon>
        <taxon>Pterygota</taxon>
        <taxon>Neoptera</taxon>
        <taxon>Paraneoptera</taxon>
        <taxon>Hemiptera</taxon>
        <taxon>Auchenorrhyncha</taxon>
        <taxon>Fulgoroidea</taxon>
        <taxon>Delphacidae</taxon>
        <taxon>Criomorphinae</taxon>
        <taxon>Laodelphax</taxon>
    </lineage>
</organism>
<feature type="region of interest" description="Disordered" evidence="1">
    <location>
        <begin position="1166"/>
        <end position="1194"/>
    </location>
</feature>
<feature type="region of interest" description="Disordered" evidence="1">
    <location>
        <begin position="882"/>
        <end position="911"/>
    </location>
</feature>
<feature type="region of interest" description="Disordered" evidence="1">
    <location>
        <begin position="1895"/>
        <end position="2012"/>
    </location>
</feature>
<feature type="compositionally biased region" description="Polar residues" evidence="1">
    <location>
        <begin position="2214"/>
        <end position="2239"/>
    </location>
</feature>
<feature type="compositionally biased region" description="Basic and acidic residues" evidence="1">
    <location>
        <begin position="2065"/>
        <end position="2080"/>
    </location>
</feature>
<dbReference type="EMBL" id="QKKF02031305">
    <property type="protein sequence ID" value="RZF34484.1"/>
    <property type="molecule type" value="Genomic_DNA"/>
</dbReference>
<feature type="compositionally biased region" description="Basic and acidic residues" evidence="1">
    <location>
        <begin position="1865"/>
        <end position="1874"/>
    </location>
</feature>
<feature type="compositionally biased region" description="Basic and acidic residues" evidence="1">
    <location>
        <begin position="2277"/>
        <end position="2295"/>
    </location>
</feature>
<feature type="region of interest" description="Disordered" evidence="1">
    <location>
        <begin position="1756"/>
        <end position="1792"/>
    </location>
</feature>
<feature type="compositionally biased region" description="Polar residues" evidence="1">
    <location>
        <begin position="512"/>
        <end position="529"/>
    </location>
</feature>
<feature type="compositionally biased region" description="Basic and acidic residues" evidence="1">
    <location>
        <begin position="1573"/>
        <end position="1594"/>
    </location>
</feature>
<feature type="region of interest" description="Disordered" evidence="1">
    <location>
        <begin position="100"/>
        <end position="250"/>
    </location>
</feature>
<feature type="region of interest" description="Disordered" evidence="1">
    <location>
        <begin position="1855"/>
        <end position="1874"/>
    </location>
</feature>
<feature type="compositionally biased region" description="Polar residues" evidence="1">
    <location>
        <begin position="208"/>
        <end position="229"/>
    </location>
</feature>
<feature type="compositionally biased region" description="Polar residues" evidence="1">
    <location>
        <begin position="678"/>
        <end position="691"/>
    </location>
</feature>
<comment type="caution">
    <text evidence="2">The sequence shown here is derived from an EMBL/GenBank/DDBJ whole genome shotgun (WGS) entry which is preliminary data.</text>
</comment>
<feature type="compositionally biased region" description="Basic and acidic residues" evidence="1">
    <location>
        <begin position="1365"/>
        <end position="1386"/>
    </location>
</feature>
<feature type="region of interest" description="Disordered" evidence="1">
    <location>
        <begin position="1361"/>
        <end position="1386"/>
    </location>
</feature>
<sequence>MEVAPHLVMKRDLPPPPPFQRRDVQEWSHLDSVTGARETGRVETGRWAATTSNSSHHFGQVVDLRARNRADGSQEQRRQKKQLEVFQASIPGGSVQVIRSQTTTSSWHGQSTTTSKLESGMPFGWSHALSNSSSQSKSTEKRTTDEPNSQASRSDDKSGNRVPDMHFDNLQLAIHPLDLSPQKTKASIGRSGSISSRRPPTRPRSIAGTGQDSNTRTTTIKDQQQHRWQSSSASSLVTKSSSETKSVFSSNNTRENILNPVSLFSITGNRGDVDLFPVRLEDEGNKKKLFRMKSCSSEDLRLSPDSNHEDTSSKTGTEHEWRRDSLERRSLQLPPVQPKSSDKRQTNVMRSRFESHTFSTDAKPKDVENQTVIDRLKGTGWKSIEDVLKKNFDDQLSNSRTSLVDGMISPSEERIENRSNVTKKKNTFITVESLNAVRGRLRRTDSFSELLPGVERSIENIAPVEQVDDGILTEPLQSNTSVNDLGKSDPKSVKSFVYGIETVLQGDRRTGSLETRGTNKNDGSNGLTSKTEEWYNRRKSYGFEPVRQQQQQSIANRYSSNLNTKINLAESTDSGICRSSETVANTTPWYTPTTVSNKFTDNNESRKTSHTITIKNSFNYDNLLSDSKSSSRIEQLSKGIGSKGKKTVVTVGNEEQDNWRNSVKNEEEEIEKDHNKFETSNGTTSLNSPNVNINLQEPVLKDEEREIVPRGKVADALRSLREKSSLMNSFAAKRLSEPITISIPSPVEDSENTEVNDFLLKQTKDPLEADRYKFKKFLDSETKNVQTSYSKLIFGEGKIKTLSKSFDGQADNEFNSNHETPLNKFNLRPVSKINQPEFKRHSIAVDETKYITNKNKDTFELSSAANDHSNFRLNSSNSTFVSPYTSKLKPSDQGFNKGESSGENDSNDKKQKKVEFCKTEVHFAAEPGRFNIVETDGKPPSNMNFRRRRKTISESTPRNNSNLPEIRFGDLQYEKALLTNKNEILDDGFSVQNMQKEENLIAAVPKDDVITIVPETIHSVSSKIDENVEKSFNSALLSDLECDPSYDDNKTLDMNMDNHVRPRSILKCNASHATSNENQNGQYFVALVSDDKHTSNHGIVRLNANDDSFIKPTFLDQKGFVKSNEIQVSRSSSKTTITSDLKSRSDCEEQVETELQKLLKSLRPTPRKSLFSTDDELSDSGSNYPPSNRYRNSLSEHNSSMAADNGLAVHISSKPTWSSRSPNATENIHRIEDFKSKGFSTRVNFGSEETMVVNSESVKKGLPIEQMTSPYSTEVSSRILTQPSNSSDNNVGVLQDDNAVCTTAHVRFNAAPDLNHRLTTNKHKEIVVTTSPSIVNSSSDNENISSASLVLKMLLNRAAQSRRIQKSDEQGNEGNAKEPDTMKKDGKFQNFIEDGVSDMKPTTQFYTAHTSVTSHSNVKDNKFEKSKSSPSTEQRMMKMINSQHKQHLDLIKEMDKYNVSGVKSEEIGIRNGLDADEREERLSRISNDSILEALENLSKQIENDIIEIPKIKNVKKEVKSKDSVFKVIEDSGDTRMKRFLRRRTDSSLSQSQLSDDTLQADEEVKSYMSAVSDVKRTSDSSDSDDKASKTKNCDRLTNSNRRNRRLVKNRTKEPCTSQFTQGIISQPKNKIPDDIPKGQTTAKFYNDATKDKLNSDKSVETLVSTRSGHPRITSISLRYNDSHETNGGTSFDTSTANNRYSKNSICIEPCDSSSSTTDISSSWKWSKGTKQSVRTSTQNVSLSNIYSNATTIEPVSSREDITSFPEDDTKTPALSYPKTKTPRTDTEHYQRKQVVKSASDQCVLLSTDKPQFGKVTAVVPPTVAYSSSVVLNYQPSPTHELQMSDNITTHNVVRSHHTSSTSTNVDRKRSNKSEIVGVEKSKIVSEQRNVDKYRKNVSSSVMNSGRRDSWMNLPKEVSTNQVEQTRQSREVRVDKQQRKKSTTAVDVRRRKKSTDDNGSIEGCSDDLTTHFRGRESPITVHSKGRESPVTKHSKGRESPITTHSKGRESPIYANSRVFTHDYTAPSCSDRVETESLILEELTKAADEILRAVNGYTDDDSSFKGSSDEEPGKRYGKERRFSSKPLGSISETPTKKESSKSQVVESKVRSTVVKNRLCKTSSNSSMEGGGSSADSKQLIMEKPSKRRNVRLLQRASSREMLMKSRGAASSSEDVQSGSELPAPPPRVARTRTSRHTSHQKSTIASQSRTKERVQKTVSSADNSSVKAQSTVISAASNNITRARHDARKRSTTKSKTSTTSSITASSRRLGGRQSPEGAEQKKEAAVERLPRDEPQPRLRPATVNRTSQPSRTAANRTAAVYVPRTTSRRNHARRKQRKRTAARTQQWPQCPCV</sequence>
<dbReference type="InParanoid" id="A0A482WLV4"/>
<feature type="compositionally biased region" description="Low complexity" evidence="1">
    <location>
        <begin position="2252"/>
        <end position="2267"/>
    </location>
</feature>
<feature type="compositionally biased region" description="Polar residues" evidence="1">
    <location>
        <begin position="1614"/>
        <end position="1628"/>
    </location>
</feature>
<feature type="compositionally biased region" description="Low complexity" evidence="1">
    <location>
        <begin position="126"/>
        <end position="137"/>
    </location>
</feature>
<feature type="compositionally biased region" description="Polar residues" evidence="1">
    <location>
        <begin position="100"/>
        <end position="117"/>
    </location>
</feature>
<dbReference type="OrthoDB" id="8197951at2759"/>
<feature type="compositionally biased region" description="Polar residues" evidence="1">
    <location>
        <begin position="1179"/>
        <end position="1194"/>
    </location>
</feature>
<feature type="compositionally biased region" description="Basic and acidic residues" evidence="1">
    <location>
        <begin position="20"/>
        <end position="29"/>
    </location>
</feature>
<evidence type="ECO:0000256" key="1">
    <source>
        <dbReference type="SAM" id="MobiDB-lite"/>
    </source>
</evidence>